<dbReference type="PANTHER" id="PTHR30579">
    <property type="entry name" value="TRANSCRIPTIONAL REGULATOR"/>
    <property type="match status" value="1"/>
</dbReference>
<gene>
    <name evidence="7" type="ORF">E4K65_23795</name>
</gene>
<reference evidence="7 8" key="1">
    <citation type="submission" date="2019-03" db="EMBL/GenBank/DDBJ databases">
        <title>Bradyrhizobium diversity isolated from nodules of Chamaecrista fasciculata.</title>
        <authorList>
            <person name="Klepa M.S."/>
            <person name="Urquiaga M.O."/>
            <person name="Hungria M."/>
            <person name="Delamuta J.R."/>
        </authorList>
    </citation>
    <scope>NUCLEOTIDE SEQUENCE [LARGE SCALE GENOMIC DNA]</scope>
    <source>
        <strain evidence="7 8">CNPSo 3448</strain>
    </source>
</reference>
<keyword evidence="8" id="KW-1185">Reference proteome</keyword>
<organism evidence="7 8">
    <name type="scientific">Bradyrhizobium niftali</name>
    <dbReference type="NCBI Taxonomy" id="2560055"/>
    <lineage>
        <taxon>Bacteria</taxon>
        <taxon>Pseudomonadati</taxon>
        <taxon>Pseudomonadota</taxon>
        <taxon>Alphaproteobacteria</taxon>
        <taxon>Hyphomicrobiales</taxon>
        <taxon>Nitrobacteraceae</taxon>
        <taxon>Bradyrhizobium</taxon>
    </lineage>
</organism>
<dbReference type="EMBL" id="SPQT01000014">
    <property type="protein sequence ID" value="TFV45629.1"/>
    <property type="molecule type" value="Genomic_DNA"/>
</dbReference>
<name>A0A4Y9LRS0_9BRAD</name>
<comment type="caution">
    <text evidence="7">The sequence shown here is derived from an EMBL/GenBank/DDBJ whole genome shotgun (WGS) entry which is preliminary data.</text>
</comment>
<dbReference type="FunFam" id="3.40.190.10:FF:000069">
    <property type="entry name" value="HTH-type transcriptional regulator lrhA"/>
    <property type="match status" value="1"/>
</dbReference>
<dbReference type="PANTHER" id="PTHR30579:SF7">
    <property type="entry name" value="HTH-TYPE TRANSCRIPTIONAL REGULATOR LRHA-RELATED"/>
    <property type="match status" value="1"/>
</dbReference>
<dbReference type="OrthoDB" id="9789529at2"/>
<dbReference type="Proteomes" id="UP000297966">
    <property type="component" value="Unassembled WGS sequence"/>
</dbReference>
<dbReference type="InterPro" id="IPR000847">
    <property type="entry name" value="LysR_HTH_N"/>
</dbReference>
<dbReference type="InterPro" id="IPR036388">
    <property type="entry name" value="WH-like_DNA-bd_sf"/>
</dbReference>
<keyword evidence="5" id="KW-0804">Transcription</keyword>
<dbReference type="Pfam" id="PF00126">
    <property type="entry name" value="HTH_1"/>
    <property type="match status" value="1"/>
</dbReference>
<comment type="function">
    <text evidence="1">NodD regulates the expression of the nodABCFE genes which encode other nodulation proteins. NodD is also a negative regulator of its own expression. Binds flavonoids as inducers.</text>
</comment>
<keyword evidence="4" id="KW-0238">DNA-binding</keyword>
<evidence type="ECO:0000313" key="7">
    <source>
        <dbReference type="EMBL" id="TFV45629.1"/>
    </source>
</evidence>
<evidence type="ECO:0000256" key="5">
    <source>
        <dbReference type="ARBA" id="ARBA00023163"/>
    </source>
</evidence>
<dbReference type="Pfam" id="PF03466">
    <property type="entry name" value="LysR_substrate"/>
    <property type="match status" value="1"/>
</dbReference>
<protein>
    <submittedName>
        <fullName evidence="7">LysR family transcriptional regulator</fullName>
    </submittedName>
</protein>
<dbReference type="InterPro" id="IPR050176">
    <property type="entry name" value="LTTR"/>
</dbReference>
<dbReference type="PROSITE" id="PS50931">
    <property type="entry name" value="HTH_LYSR"/>
    <property type="match status" value="1"/>
</dbReference>
<dbReference type="InterPro" id="IPR036390">
    <property type="entry name" value="WH_DNA-bd_sf"/>
</dbReference>
<dbReference type="InterPro" id="IPR005119">
    <property type="entry name" value="LysR_subst-bd"/>
</dbReference>
<feature type="domain" description="HTH lysR-type" evidence="6">
    <location>
        <begin position="16"/>
        <end position="73"/>
    </location>
</feature>
<dbReference type="SUPFAM" id="SSF46785">
    <property type="entry name" value="Winged helix' DNA-binding domain"/>
    <property type="match status" value="1"/>
</dbReference>
<dbReference type="SUPFAM" id="SSF53850">
    <property type="entry name" value="Periplasmic binding protein-like II"/>
    <property type="match status" value="1"/>
</dbReference>
<evidence type="ECO:0000256" key="2">
    <source>
        <dbReference type="ARBA" id="ARBA00009437"/>
    </source>
</evidence>
<dbReference type="PRINTS" id="PR00039">
    <property type="entry name" value="HTHLYSR"/>
</dbReference>
<dbReference type="GO" id="GO:0003677">
    <property type="term" value="F:DNA binding"/>
    <property type="evidence" value="ECO:0007669"/>
    <property type="project" value="UniProtKB-KW"/>
</dbReference>
<dbReference type="Gene3D" id="1.10.10.10">
    <property type="entry name" value="Winged helix-like DNA-binding domain superfamily/Winged helix DNA-binding domain"/>
    <property type="match status" value="1"/>
</dbReference>
<evidence type="ECO:0000256" key="1">
    <source>
        <dbReference type="ARBA" id="ARBA00003502"/>
    </source>
</evidence>
<dbReference type="Gene3D" id="3.40.190.10">
    <property type="entry name" value="Periplasmic binding protein-like II"/>
    <property type="match status" value="2"/>
</dbReference>
<keyword evidence="3" id="KW-0805">Transcription regulation</keyword>
<evidence type="ECO:0000313" key="8">
    <source>
        <dbReference type="Proteomes" id="UP000297966"/>
    </source>
</evidence>
<evidence type="ECO:0000256" key="3">
    <source>
        <dbReference type="ARBA" id="ARBA00023015"/>
    </source>
</evidence>
<evidence type="ECO:0000259" key="6">
    <source>
        <dbReference type="PROSITE" id="PS50931"/>
    </source>
</evidence>
<dbReference type="GO" id="GO:0003700">
    <property type="term" value="F:DNA-binding transcription factor activity"/>
    <property type="evidence" value="ECO:0007669"/>
    <property type="project" value="InterPro"/>
</dbReference>
<accession>A0A4Y9LRS0</accession>
<dbReference type="FunFam" id="1.10.10.10:FF:000001">
    <property type="entry name" value="LysR family transcriptional regulator"/>
    <property type="match status" value="1"/>
</dbReference>
<evidence type="ECO:0000256" key="4">
    <source>
        <dbReference type="ARBA" id="ARBA00023125"/>
    </source>
</evidence>
<comment type="similarity">
    <text evidence="2">Belongs to the LysR transcriptional regulatory family.</text>
</comment>
<sequence>MINFRSVDFRMEAPMLDLELLRSFVSVVEAGGFTRAGERVHRTQSTVSQQIKRLEEDVGQVLLHRDGKDVRPTEAGERLLSYARRLLSLAEEARDVLSQPDSEGAIRLGIPEDFAAYRLAKLLATFSRSHPGLRLDVRADQSKNLARDLERGELDLALYKREAGEKGAIAVWPERVHWVTSKSHPIDAGTPSVPLIGFPLGCLYRAGAIHALESAGRTWHMAYTSSSLAGIQAAVAAGMGLSILSEMSIQADHRVLTAKDGFAPINKTEMALMASPDASPATLRLADRLAEFCDNVQAKAA</sequence>
<dbReference type="AlphaFoldDB" id="A0A4Y9LRS0"/>
<proteinExistence type="inferred from homology"/>